<evidence type="ECO:0000313" key="9">
    <source>
        <dbReference type="EMBL" id="KAL0267534.1"/>
    </source>
</evidence>
<evidence type="ECO:0000256" key="7">
    <source>
        <dbReference type="ARBA" id="ARBA00023136"/>
    </source>
</evidence>
<keyword evidence="6" id="KW-0333">Golgi apparatus</keyword>
<evidence type="ECO:0000256" key="2">
    <source>
        <dbReference type="ARBA" id="ARBA00006419"/>
    </source>
</evidence>
<dbReference type="PANTHER" id="PTHR21311:SF0">
    <property type="entry name" value="CONSERVED OLIGOMERIC GOLGI COMPLEX SUBUNIT 8"/>
    <property type="match status" value="1"/>
</dbReference>
<keyword evidence="7" id="KW-0472">Membrane</keyword>
<dbReference type="InterPro" id="IPR007255">
    <property type="entry name" value="COG8"/>
</dbReference>
<dbReference type="GO" id="GO:0017119">
    <property type="term" value="C:Golgi transport complex"/>
    <property type="evidence" value="ECO:0007669"/>
    <property type="project" value="InterPro"/>
</dbReference>
<dbReference type="GO" id="GO:0015031">
    <property type="term" value="P:protein transport"/>
    <property type="evidence" value="ECO:0007669"/>
    <property type="project" value="UniProtKB-KW"/>
</dbReference>
<sequence>MELNNDNILNVLLSPGTFLEEPESIDYISNLGNIGLEKLSYEPDNLKEENERLMQQKQELAFSNYKTFIQTAECSREIGKKFFETESNLDIVIAELPKLSETCSQLSVVGAEVDGNRKLNSLVLSKHSDLLRLLELPQLMDSWIKNRKFEEALELSSYVKWLGKKYGHIGIIQSIVSDFEASWEAMLYQLIAQLRYDLQLPECLEVVGYVRRMEVFSDAELRLKFLQTRDFWFQNLLSTIPKTDGYQYVLKVIELTRMHLFKIITQYRAIFSDEESVVPLKNCDVNETTIFYSWLNEKISQFISTLDDPEITKNISSLDSIMIESMNFGQSFSRVGADFRGLIACKFIRIIEQNFEYAIRKVNKKFELEMEKFVISKTSPKEKFKGNYELKPEQPPNCLALFYPLAIYTNGVLTAFNDLRECAPLSIADFVTNTIQESLKFCSKVILQFYKQEQAFDSAEKEKFSIFCGCFQILVNYLQECLHAIFPLDAIAHHLGIPVHQLQKEGLTFIDESVILDQLSHLMPEMKPVM</sequence>
<comment type="similarity">
    <text evidence="2">Belongs to the COG8 family.</text>
</comment>
<reference evidence="9" key="1">
    <citation type="journal article" date="2024" name="Gigascience">
        <title>Chromosome-level genome of the poultry shaft louse Menopon gallinae provides insight into the host-switching and adaptive evolution of parasitic lice.</title>
        <authorList>
            <person name="Xu Y."/>
            <person name="Ma L."/>
            <person name="Liu S."/>
            <person name="Liang Y."/>
            <person name="Liu Q."/>
            <person name="He Z."/>
            <person name="Tian L."/>
            <person name="Duan Y."/>
            <person name="Cai W."/>
            <person name="Li H."/>
            <person name="Song F."/>
        </authorList>
    </citation>
    <scope>NUCLEOTIDE SEQUENCE</scope>
    <source>
        <strain evidence="9">Cailab_2023a</strain>
    </source>
</reference>
<dbReference type="EMBL" id="JARGDH010000005">
    <property type="protein sequence ID" value="KAL0267534.1"/>
    <property type="molecule type" value="Genomic_DNA"/>
</dbReference>
<comment type="caution">
    <text evidence="9">The sequence shown here is derived from an EMBL/GenBank/DDBJ whole genome shotgun (WGS) entry which is preliminary data.</text>
</comment>
<evidence type="ECO:0000256" key="6">
    <source>
        <dbReference type="ARBA" id="ARBA00023034"/>
    </source>
</evidence>
<gene>
    <name evidence="9" type="ORF">PYX00_009780</name>
</gene>
<evidence type="ECO:0000256" key="8">
    <source>
        <dbReference type="ARBA" id="ARBA00031347"/>
    </source>
</evidence>
<dbReference type="GO" id="GO:0000139">
    <property type="term" value="C:Golgi membrane"/>
    <property type="evidence" value="ECO:0007669"/>
    <property type="project" value="UniProtKB-SubCell"/>
</dbReference>
<name>A0AAW2HCU9_9NEOP</name>
<evidence type="ECO:0000256" key="3">
    <source>
        <dbReference type="ARBA" id="ARBA00020983"/>
    </source>
</evidence>
<evidence type="ECO:0000256" key="1">
    <source>
        <dbReference type="ARBA" id="ARBA00004395"/>
    </source>
</evidence>
<evidence type="ECO:0000256" key="4">
    <source>
        <dbReference type="ARBA" id="ARBA00022448"/>
    </source>
</evidence>
<keyword evidence="5" id="KW-0653">Protein transport</keyword>
<organism evidence="9">
    <name type="scientific">Menopon gallinae</name>
    <name type="common">poultry shaft louse</name>
    <dbReference type="NCBI Taxonomy" id="328185"/>
    <lineage>
        <taxon>Eukaryota</taxon>
        <taxon>Metazoa</taxon>
        <taxon>Ecdysozoa</taxon>
        <taxon>Arthropoda</taxon>
        <taxon>Hexapoda</taxon>
        <taxon>Insecta</taxon>
        <taxon>Pterygota</taxon>
        <taxon>Neoptera</taxon>
        <taxon>Paraneoptera</taxon>
        <taxon>Psocodea</taxon>
        <taxon>Troctomorpha</taxon>
        <taxon>Phthiraptera</taxon>
        <taxon>Amblycera</taxon>
        <taxon>Menoponidae</taxon>
        <taxon>Menopon</taxon>
    </lineage>
</organism>
<accession>A0AAW2HCU9</accession>
<dbReference type="AlphaFoldDB" id="A0AAW2HCU9"/>
<keyword evidence="4" id="KW-0813">Transport</keyword>
<dbReference type="SUPFAM" id="SSF74788">
    <property type="entry name" value="Cullin repeat-like"/>
    <property type="match status" value="1"/>
</dbReference>
<comment type="subcellular location">
    <subcellularLocation>
        <location evidence="1">Golgi apparatus membrane</location>
        <topology evidence="1">Peripheral membrane protein</topology>
    </subcellularLocation>
</comment>
<dbReference type="InterPro" id="IPR016159">
    <property type="entry name" value="Cullin_repeat-like_dom_sf"/>
</dbReference>
<dbReference type="PANTHER" id="PTHR21311">
    <property type="entry name" value="CONSERVED OLIGOMERIC GOLGI COMPLEX COMPONENT 8"/>
    <property type="match status" value="1"/>
</dbReference>
<dbReference type="Pfam" id="PF04124">
    <property type="entry name" value="Dor1"/>
    <property type="match status" value="1"/>
</dbReference>
<evidence type="ECO:0000256" key="5">
    <source>
        <dbReference type="ARBA" id="ARBA00022927"/>
    </source>
</evidence>
<dbReference type="GO" id="GO:0006891">
    <property type="term" value="P:intra-Golgi vesicle-mediated transport"/>
    <property type="evidence" value="ECO:0007669"/>
    <property type="project" value="TreeGrafter"/>
</dbReference>
<protein>
    <recommendedName>
        <fullName evidence="3">Conserved oligomeric Golgi complex subunit 8</fullName>
    </recommendedName>
    <alternativeName>
        <fullName evidence="8">Component of oligomeric Golgi complex 8</fullName>
    </alternativeName>
</protein>
<proteinExistence type="inferred from homology"/>